<dbReference type="Proteomes" id="UP000789901">
    <property type="component" value="Unassembled WGS sequence"/>
</dbReference>
<dbReference type="EMBL" id="CAJVQB010090508">
    <property type="protein sequence ID" value="CAG8848077.1"/>
    <property type="molecule type" value="Genomic_DNA"/>
</dbReference>
<organism evidence="1 2">
    <name type="scientific">Gigaspora margarita</name>
    <dbReference type="NCBI Taxonomy" id="4874"/>
    <lineage>
        <taxon>Eukaryota</taxon>
        <taxon>Fungi</taxon>
        <taxon>Fungi incertae sedis</taxon>
        <taxon>Mucoromycota</taxon>
        <taxon>Glomeromycotina</taxon>
        <taxon>Glomeromycetes</taxon>
        <taxon>Diversisporales</taxon>
        <taxon>Gigasporaceae</taxon>
        <taxon>Gigaspora</taxon>
    </lineage>
</organism>
<proteinExistence type="predicted"/>
<accession>A0ABN7X4R4</accession>
<evidence type="ECO:0000313" key="2">
    <source>
        <dbReference type="Proteomes" id="UP000789901"/>
    </source>
</evidence>
<comment type="caution">
    <text evidence="1">The sequence shown here is derived from an EMBL/GenBank/DDBJ whole genome shotgun (WGS) entry which is preliminary data.</text>
</comment>
<evidence type="ECO:0000313" key="1">
    <source>
        <dbReference type="EMBL" id="CAG8848077.1"/>
    </source>
</evidence>
<gene>
    <name evidence="1" type="ORF">GMARGA_LOCUS38999</name>
</gene>
<reference evidence="1 2" key="1">
    <citation type="submission" date="2021-06" db="EMBL/GenBank/DDBJ databases">
        <authorList>
            <person name="Kallberg Y."/>
            <person name="Tangrot J."/>
            <person name="Rosling A."/>
        </authorList>
    </citation>
    <scope>NUCLEOTIDE SEQUENCE [LARGE SCALE GENOMIC DNA]</scope>
    <source>
        <strain evidence="1 2">120-4 pot B 10/14</strain>
    </source>
</reference>
<feature type="non-terminal residue" evidence="1">
    <location>
        <position position="1"/>
    </location>
</feature>
<protein>
    <submittedName>
        <fullName evidence="1">23432_t:CDS:1</fullName>
    </submittedName>
</protein>
<name>A0ABN7X4R4_GIGMA</name>
<sequence length="48" mass="4812">SKYFSLSIIPINADSSSNSTQQSSNSIATGNIGLGFSLFALGACASAI</sequence>
<keyword evidence="2" id="KW-1185">Reference proteome</keyword>
<feature type="non-terminal residue" evidence="1">
    <location>
        <position position="48"/>
    </location>
</feature>